<name>G0VFT4_NAUCA</name>
<feature type="domain" description="PRELI/MSF1" evidence="1">
    <location>
        <begin position="2"/>
        <end position="173"/>
    </location>
</feature>
<evidence type="ECO:0000313" key="3">
    <source>
        <dbReference type="Proteomes" id="UP000001640"/>
    </source>
</evidence>
<evidence type="ECO:0000313" key="2">
    <source>
        <dbReference type="EMBL" id="CCC70351.1"/>
    </source>
</evidence>
<reference key="2">
    <citation type="submission" date="2011-08" db="EMBL/GenBank/DDBJ databases">
        <title>Genome sequence of Naumovozyma castellii.</title>
        <authorList>
            <person name="Gordon J.L."/>
            <person name="Armisen D."/>
            <person name="Proux-Wera E."/>
            <person name="OhEigeartaigh S.S."/>
            <person name="Byrne K.P."/>
            <person name="Wolfe K.H."/>
        </authorList>
    </citation>
    <scope>NUCLEOTIDE SEQUENCE</scope>
    <source>
        <strain>Type strain:CBS 4309</strain>
    </source>
</reference>
<dbReference type="OMA" id="GYEFFKC"/>
<dbReference type="EMBL" id="HE576756">
    <property type="protein sequence ID" value="CCC70351.1"/>
    <property type="molecule type" value="Genomic_DNA"/>
</dbReference>
<organism evidence="2 3">
    <name type="scientific">Naumovozyma castellii</name>
    <name type="common">Yeast</name>
    <name type="synonym">Saccharomyces castellii</name>
    <dbReference type="NCBI Taxonomy" id="27288"/>
    <lineage>
        <taxon>Eukaryota</taxon>
        <taxon>Fungi</taxon>
        <taxon>Dikarya</taxon>
        <taxon>Ascomycota</taxon>
        <taxon>Saccharomycotina</taxon>
        <taxon>Saccharomycetes</taxon>
        <taxon>Saccharomycetales</taxon>
        <taxon>Saccharomycetaceae</taxon>
        <taxon>Naumovozyma</taxon>
    </lineage>
</organism>
<dbReference type="InterPro" id="IPR037365">
    <property type="entry name" value="Slowmo/Ups"/>
</dbReference>
<reference evidence="2 3" key="1">
    <citation type="journal article" date="2011" name="Proc. Natl. Acad. Sci. U.S.A.">
        <title>Evolutionary erosion of yeast sex chromosomes by mating-type switching accidents.</title>
        <authorList>
            <person name="Gordon J.L."/>
            <person name="Armisen D."/>
            <person name="Proux-Wera E."/>
            <person name="Oheigeartaigh S.S."/>
            <person name="Byrne K.P."/>
            <person name="Wolfe K.H."/>
        </authorList>
    </citation>
    <scope>NUCLEOTIDE SEQUENCE [LARGE SCALE GENOMIC DNA]</scope>
    <source>
        <strain evidence="3">ATCC 76901 / BCRC 22586 / CBS 4309 / NBRC 1992 / NRRL Y-12630</strain>
    </source>
</reference>
<dbReference type="Proteomes" id="UP000001640">
    <property type="component" value="Chromosome 5"/>
</dbReference>
<dbReference type="GeneID" id="96903982"/>
<dbReference type="eggNOG" id="KOG3337">
    <property type="taxonomic scope" value="Eukaryota"/>
</dbReference>
<accession>G0VFT4</accession>
<dbReference type="RefSeq" id="XP_003676710.1">
    <property type="nucleotide sequence ID" value="XM_003676662.1"/>
</dbReference>
<dbReference type="GO" id="GO:0005758">
    <property type="term" value="C:mitochondrial intermembrane space"/>
    <property type="evidence" value="ECO:0007669"/>
    <property type="project" value="EnsemblFungi"/>
</dbReference>
<dbReference type="OrthoDB" id="341300at2759"/>
<gene>
    <name evidence="2" type="primary">NCAS0E02810</name>
    <name evidence="2" type="ordered locus">NCAS_0E02810</name>
</gene>
<keyword evidence="3" id="KW-1185">Reference proteome</keyword>
<dbReference type="AlphaFoldDB" id="G0VFT4"/>
<dbReference type="STRING" id="1064592.G0VFT4"/>
<dbReference type="HOGENOM" id="CLU_067902_3_1_1"/>
<dbReference type="GO" id="GO:2001247">
    <property type="term" value="P:positive regulation of phosphatidylcholine biosynthetic process"/>
    <property type="evidence" value="ECO:0007669"/>
    <property type="project" value="EnsemblFungi"/>
</dbReference>
<dbReference type="GO" id="GO:1990050">
    <property type="term" value="F:phosphatidic acid transfer activity"/>
    <property type="evidence" value="ECO:0007669"/>
    <property type="project" value="EnsemblFungi"/>
</dbReference>
<dbReference type="GO" id="GO:0032048">
    <property type="term" value="P:cardiolipin metabolic process"/>
    <property type="evidence" value="ECO:0007669"/>
    <property type="project" value="EnsemblFungi"/>
</dbReference>
<dbReference type="FunCoup" id="G0VFT4">
    <property type="interactions" value="394"/>
</dbReference>
<dbReference type="Pfam" id="PF04707">
    <property type="entry name" value="PRELI"/>
    <property type="match status" value="1"/>
</dbReference>
<dbReference type="GO" id="GO:0120010">
    <property type="term" value="P:intermembrane phospholipid transfer"/>
    <property type="evidence" value="ECO:0007669"/>
    <property type="project" value="EnsemblFungi"/>
</dbReference>
<dbReference type="InterPro" id="IPR006797">
    <property type="entry name" value="PRELI/MSF1_dom"/>
</dbReference>
<proteinExistence type="predicted"/>
<sequence length="181" mass="21572">MVLLHKNTHIFQNDFRSVSCAFFNRYPNPYSTHVLSIDTLSRKLDLKSGRLYSTRLLRKKGKLPRWTSTLIGRISDSWIVEHSMVDPKLLIMETYTRNIDHTKIIKVEEYTTYKYDELNKNTVVESRVKFCSGFELGIKNKVEHWSRNKFEESVKRSREGMSFVMKKFEEKNKRIEEELVI</sequence>
<dbReference type="PANTHER" id="PTHR11158">
    <property type="entry name" value="MSF1/PX19 RELATED"/>
    <property type="match status" value="1"/>
</dbReference>
<dbReference type="InParanoid" id="G0VFT4"/>
<evidence type="ECO:0000259" key="1">
    <source>
        <dbReference type="PROSITE" id="PS50904"/>
    </source>
</evidence>
<dbReference type="PROSITE" id="PS50904">
    <property type="entry name" value="PRELI_MSF1"/>
    <property type="match status" value="1"/>
</dbReference>
<dbReference type="KEGG" id="ncs:NCAS_0E02810"/>
<protein>
    <recommendedName>
        <fullName evidence="1">PRELI/MSF1 domain-containing protein</fullName>
    </recommendedName>
</protein>
<dbReference type="GO" id="GO:0005743">
    <property type="term" value="C:mitochondrial inner membrane"/>
    <property type="evidence" value="ECO:0007669"/>
    <property type="project" value="EnsemblFungi"/>
</dbReference>